<dbReference type="SMART" id="SM01130">
    <property type="entry name" value="DHDPS"/>
    <property type="match status" value="1"/>
</dbReference>
<feature type="region of interest" description="Disordered" evidence="1">
    <location>
        <begin position="35"/>
        <end position="54"/>
    </location>
</feature>
<organism evidence="2 3">
    <name type="scientific">Letharia lupina</name>
    <dbReference type="NCBI Taxonomy" id="560253"/>
    <lineage>
        <taxon>Eukaryota</taxon>
        <taxon>Fungi</taxon>
        <taxon>Dikarya</taxon>
        <taxon>Ascomycota</taxon>
        <taxon>Pezizomycotina</taxon>
        <taxon>Lecanoromycetes</taxon>
        <taxon>OSLEUM clade</taxon>
        <taxon>Lecanoromycetidae</taxon>
        <taxon>Lecanorales</taxon>
        <taxon>Lecanorineae</taxon>
        <taxon>Parmeliaceae</taxon>
        <taxon>Letharia</taxon>
    </lineage>
</organism>
<feature type="region of interest" description="Disordered" evidence="1">
    <location>
        <begin position="447"/>
        <end position="476"/>
    </location>
</feature>
<evidence type="ECO:0000313" key="3">
    <source>
        <dbReference type="Proteomes" id="UP000593566"/>
    </source>
</evidence>
<dbReference type="EMBL" id="JACCJB010000002">
    <property type="protein sequence ID" value="KAF6229874.1"/>
    <property type="molecule type" value="Genomic_DNA"/>
</dbReference>
<reference evidence="2 3" key="1">
    <citation type="journal article" date="2020" name="Genomics">
        <title>Complete, high-quality genomes from long-read metagenomic sequencing of two wolf lichen thalli reveals enigmatic genome architecture.</title>
        <authorList>
            <person name="McKenzie S.K."/>
            <person name="Walston R.F."/>
            <person name="Allen J.L."/>
        </authorList>
    </citation>
    <scope>NUCLEOTIDE SEQUENCE [LARGE SCALE GENOMIC DNA]</scope>
    <source>
        <strain evidence="2">WasteWater1</strain>
    </source>
</reference>
<keyword evidence="3" id="KW-1185">Reference proteome</keyword>
<comment type="caution">
    <text evidence="2">The sequence shown here is derived from an EMBL/GenBank/DDBJ whole genome shotgun (WGS) entry which is preliminary data.</text>
</comment>
<dbReference type="Pfam" id="PF00701">
    <property type="entry name" value="DHDPS"/>
    <property type="match status" value="1"/>
</dbReference>
<feature type="compositionally biased region" description="Low complexity" evidence="1">
    <location>
        <begin position="35"/>
        <end position="53"/>
    </location>
</feature>
<dbReference type="CDD" id="cd00408">
    <property type="entry name" value="DHDPS-like"/>
    <property type="match status" value="1"/>
</dbReference>
<dbReference type="InterPro" id="IPR013785">
    <property type="entry name" value="Aldolase_TIM"/>
</dbReference>
<evidence type="ECO:0008006" key="4">
    <source>
        <dbReference type="Google" id="ProtNLM"/>
    </source>
</evidence>
<dbReference type="AlphaFoldDB" id="A0A8H6KZF2"/>
<dbReference type="PANTHER" id="PTHR12128:SF52">
    <property type="entry name" value="4-HYDROXY-2-OXOGLUTARATE ALDOLASE, MITOCHONDRIAL-RELATED"/>
    <property type="match status" value="1"/>
</dbReference>
<dbReference type="InterPro" id="IPR002220">
    <property type="entry name" value="DapA-like"/>
</dbReference>
<dbReference type="PRINTS" id="PR00146">
    <property type="entry name" value="DHPICSNTHASE"/>
</dbReference>
<evidence type="ECO:0000256" key="1">
    <source>
        <dbReference type="SAM" id="MobiDB-lite"/>
    </source>
</evidence>
<dbReference type="SUPFAM" id="SSF51569">
    <property type="entry name" value="Aldolase"/>
    <property type="match status" value="1"/>
</dbReference>
<dbReference type="Proteomes" id="UP000593566">
    <property type="component" value="Unassembled WGS sequence"/>
</dbReference>
<dbReference type="GO" id="GO:0008840">
    <property type="term" value="F:4-hydroxy-tetrahydrodipicolinate synthase activity"/>
    <property type="evidence" value="ECO:0007669"/>
    <property type="project" value="TreeGrafter"/>
</dbReference>
<sequence>MSPHKTASPAGSCHQDDLQLPSVSLLARPATLTHSISSESSYNPSPRSASVSSLDDMPIMNRPLRPGVYVPTVAFFKNNEDLNLDAIGKHAVRLAKAGVAAIATQGSNGEAVHLTHQERQQVTRITRKALNDEGFDSLPVIVGCGSQSTRETIELCQDALASGGDYALVLPPSYYKPSHKPDTIVGFFRDVANASPIPIIIYNYPAAVAGIDLSSDVISELSKHPNIVGCKLTCGNTGKLTRIAAATNAATPADAGSSFMCMGGSADFTLQTLIVGGSGVICGIGNVAPKACVKIVDLFAAGKLAEAKKLQAVVARGDWAAISGGIVGTKSALDTYFGYGGIARRPLPRVTKSEAIKFASDFKEIVELEKRSARKYSSHPLQARVLQENRKSRNTVEDQGFPANSARMRHWLLRAAPLLAALLGIWAPLSFATPTLRSSIDPAIPIVSQQQQQQQQSGPQALSLSPAYRRSSRSVTPTAIGKRDGIHIQELSSSFLLHYHVFTTFAPSWPTASRLANFWFQLGIQLLEVPDHYFLSKAIQFSSGPLKLELFNASGDTGGIPREFIIALANAMVGYTERGFCGMFNARISSRGNEEGGPSEVAKLWITFRIVEGLGEVIGV</sequence>
<dbReference type="GeneID" id="59332620"/>
<evidence type="ECO:0000313" key="2">
    <source>
        <dbReference type="EMBL" id="KAF6229874.1"/>
    </source>
</evidence>
<name>A0A8H6KZF2_9LECA</name>
<gene>
    <name evidence="2" type="ORF">HO133_004211</name>
</gene>
<proteinExistence type="predicted"/>
<accession>A0A8H6KZF2</accession>
<dbReference type="RefSeq" id="XP_037157131.1">
    <property type="nucleotide sequence ID" value="XM_037295130.1"/>
</dbReference>
<dbReference type="Gene3D" id="3.20.20.70">
    <property type="entry name" value="Aldolase class I"/>
    <property type="match status" value="1"/>
</dbReference>
<dbReference type="PANTHER" id="PTHR12128">
    <property type="entry name" value="DIHYDRODIPICOLINATE SYNTHASE"/>
    <property type="match status" value="1"/>
</dbReference>
<protein>
    <recommendedName>
        <fullName evidence="4">Dihydrodipicolinate synthase</fullName>
    </recommendedName>
</protein>